<reference evidence="1 2" key="1">
    <citation type="journal article" date="2017" name="Gigascience">
        <title>Genome sequence of the small brown planthopper, Laodelphax striatellus.</title>
        <authorList>
            <person name="Zhu J."/>
            <person name="Jiang F."/>
            <person name="Wang X."/>
            <person name="Yang P."/>
            <person name="Bao Y."/>
            <person name="Zhao W."/>
            <person name="Wang W."/>
            <person name="Lu H."/>
            <person name="Wang Q."/>
            <person name="Cui N."/>
            <person name="Li J."/>
            <person name="Chen X."/>
            <person name="Luo L."/>
            <person name="Yu J."/>
            <person name="Kang L."/>
            <person name="Cui F."/>
        </authorList>
    </citation>
    <scope>NUCLEOTIDE SEQUENCE [LARGE SCALE GENOMIC DNA]</scope>
    <source>
        <strain evidence="1">Lst14</strain>
    </source>
</reference>
<proteinExistence type="predicted"/>
<accession>A0A482XHX1</accession>
<dbReference type="Proteomes" id="UP000291343">
    <property type="component" value="Unassembled WGS sequence"/>
</dbReference>
<name>A0A482XHX1_LAOST</name>
<gene>
    <name evidence="1" type="ORF">LSTR_LSTR002856</name>
</gene>
<sequence>MHSFKPPELYFCALLSESTTAGYSAPADRASSFSLLSGSQRAILPPPTALLLFLFFPVRSGLFCPRRPRFFFFSSFRFAAGYSAPADRASSFFLLSGPQRAILPPPTALLLFLFFPVRSGLFCPRRPRFFFFSSFRFAAGYSAPADRASSFSLLSGSQRAILPPPTALLLSFFFPVRSGLFCPRRPRFFFFSSFRFAAGYSAPADRASSFSLLSGSQRAILPPPTALLLFLFFPVRSGLFCPRRPRFFFLSSFRSAAGYSAPADRASSFSLLSGSQRAILPPPTALLLFLFFPVRSGLFCPRRPRFFFFSSFRFAAGYSAPADRASSFFLLSGPQRAILPPPTALLLFSSFRFAAGYSAPADRASSFLFLPVRSGLFCPRRPRFFFSLPSGSQRAILPPPTALLLSFFFPVRSGLFCPRRPRFFFLSSFRSAAGYSAPADRASSFFLLSGPQRAILPPPTALLLSFFFPVRSGLFCPRRPRFFFLSSFRSAAGYSAPAGRSSSFFLLSGPQRAILPPQAALLLSFFFPVRSGLFCPRRPLFFFLSSFRSAAGYSAPADRASSFFLLSGPQRAILPPQTALFLSFFFPVRSGLFCPRRPRFFFLSPFRSAAGYSAPADRASSFSLLSGPQRAIPLPQTALLLSLSFPVRSGLFCSRRPISFLSSSIFSVFSELSPYPVGSVRQPGRPSFPLIKYRQGKRDC</sequence>
<dbReference type="InParanoid" id="A0A482XHX1"/>
<evidence type="ECO:0000313" key="1">
    <source>
        <dbReference type="EMBL" id="RZF45413.1"/>
    </source>
</evidence>
<keyword evidence="2" id="KW-1185">Reference proteome</keyword>
<organism evidence="1 2">
    <name type="scientific">Laodelphax striatellus</name>
    <name type="common">Small brown planthopper</name>
    <name type="synonym">Delphax striatella</name>
    <dbReference type="NCBI Taxonomy" id="195883"/>
    <lineage>
        <taxon>Eukaryota</taxon>
        <taxon>Metazoa</taxon>
        <taxon>Ecdysozoa</taxon>
        <taxon>Arthropoda</taxon>
        <taxon>Hexapoda</taxon>
        <taxon>Insecta</taxon>
        <taxon>Pterygota</taxon>
        <taxon>Neoptera</taxon>
        <taxon>Paraneoptera</taxon>
        <taxon>Hemiptera</taxon>
        <taxon>Auchenorrhyncha</taxon>
        <taxon>Fulgoroidea</taxon>
        <taxon>Delphacidae</taxon>
        <taxon>Criomorphinae</taxon>
        <taxon>Laodelphax</taxon>
    </lineage>
</organism>
<protein>
    <submittedName>
        <fullName evidence="1">Uncharacterized protein</fullName>
    </submittedName>
</protein>
<evidence type="ECO:0000313" key="2">
    <source>
        <dbReference type="Proteomes" id="UP000291343"/>
    </source>
</evidence>
<dbReference type="AlphaFoldDB" id="A0A482XHX1"/>
<dbReference type="EMBL" id="QKKF02009244">
    <property type="protein sequence ID" value="RZF45413.1"/>
    <property type="molecule type" value="Genomic_DNA"/>
</dbReference>
<comment type="caution">
    <text evidence="1">The sequence shown here is derived from an EMBL/GenBank/DDBJ whole genome shotgun (WGS) entry which is preliminary data.</text>
</comment>